<evidence type="ECO:0000313" key="1">
    <source>
        <dbReference type="EMBL" id="PFG74891.1"/>
    </source>
</evidence>
<dbReference type="Pfam" id="PF02643">
    <property type="entry name" value="DUF192"/>
    <property type="match status" value="1"/>
</dbReference>
<evidence type="ECO:0000313" key="2">
    <source>
        <dbReference type="Proteomes" id="UP000223071"/>
    </source>
</evidence>
<dbReference type="AlphaFoldDB" id="A0A2A9HI95"/>
<keyword evidence="2" id="KW-1185">Reference proteome</keyword>
<name>A0A2A9HI95_TEPT2</name>
<evidence type="ECO:0008006" key="3">
    <source>
        <dbReference type="Google" id="ProtNLM"/>
    </source>
</evidence>
<dbReference type="Proteomes" id="UP000223071">
    <property type="component" value="Unassembled WGS sequence"/>
</dbReference>
<protein>
    <recommendedName>
        <fullName evidence="3">DUF192 domain-containing protein</fullName>
    </recommendedName>
</protein>
<dbReference type="InterPro" id="IPR003795">
    <property type="entry name" value="DUF192"/>
</dbReference>
<reference evidence="1 2" key="1">
    <citation type="submission" date="2017-09" db="EMBL/GenBank/DDBJ databases">
        <title>Sequencing the genomes of two abundant thermophiles in Great Basin hot springs: Thermocrinis jamiesonii and novel Chloroflexi Thermoflexus hugenholtzii.</title>
        <authorList>
            <person name="Hedlund B."/>
        </authorList>
    </citation>
    <scope>NUCLEOTIDE SEQUENCE [LARGE SCALE GENOMIC DNA]</scope>
    <source>
        <strain evidence="1 2">G233</strain>
    </source>
</reference>
<comment type="caution">
    <text evidence="1">The sequence shown here is derived from an EMBL/GenBank/DDBJ whole genome shotgun (WGS) entry which is preliminary data.</text>
</comment>
<dbReference type="PANTHER" id="PTHR37953">
    <property type="entry name" value="UPF0127 PROTEIN MJ1496"/>
    <property type="match status" value="1"/>
</dbReference>
<gene>
    <name evidence="1" type="ORF">A9A59_2140</name>
</gene>
<dbReference type="EMBL" id="PDJQ01000001">
    <property type="protein sequence ID" value="PFG74891.1"/>
    <property type="molecule type" value="Genomic_DNA"/>
</dbReference>
<dbReference type="InterPro" id="IPR038695">
    <property type="entry name" value="Saro_0823-like_sf"/>
</dbReference>
<sequence length="123" mass="13354">MYPPAVPPTVRLVNQRTGETVAARVSVADSFWSRFRGLMFRRPLEPGEGLWIQPCSSIHMLGMRFAIDAIFLDHDGRVLKVARGVRPWLGLAAARGARSVVELPAGSAAAIQPGNRLEAVPVP</sequence>
<dbReference type="PANTHER" id="PTHR37953:SF1">
    <property type="entry name" value="UPF0127 PROTEIN MJ1496"/>
    <property type="match status" value="1"/>
</dbReference>
<proteinExistence type="predicted"/>
<accession>A0A2A9HI95</accession>
<dbReference type="Gene3D" id="2.60.120.1140">
    <property type="entry name" value="Protein of unknown function DUF192"/>
    <property type="match status" value="1"/>
</dbReference>
<organism evidence="1 2">
    <name type="scientific">Tepidiforma thermophila (strain KCTC 52669 / CGMCC 1.13589 / G233)</name>
    <dbReference type="NCBI Taxonomy" id="2761530"/>
    <lineage>
        <taxon>Bacteria</taxon>
        <taxon>Bacillati</taxon>
        <taxon>Chloroflexota</taxon>
        <taxon>Tepidiformia</taxon>
        <taxon>Tepidiformales</taxon>
        <taxon>Tepidiformaceae</taxon>
        <taxon>Tepidiforma</taxon>
    </lineage>
</organism>